<protein>
    <submittedName>
        <fullName evidence="1">Uncharacterized protein</fullName>
    </submittedName>
</protein>
<proteinExistence type="predicted"/>
<reference evidence="1" key="1">
    <citation type="journal article" date="2021" name="Proc. Natl. Acad. Sci. U.S.A.">
        <title>A Catalog of Tens of Thousands of Viruses from Human Metagenomes Reveals Hidden Associations with Chronic Diseases.</title>
        <authorList>
            <person name="Tisza M.J."/>
            <person name="Buck C.B."/>
        </authorList>
    </citation>
    <scope>NUCLEOTIDE SEQUENCE</scope>
    <source>
        <strain evidence="1">CtP4M4</strain>
    </source>
</reference>
<name>A0A8S5N379_9CAUD</name>
<sequence>MLFDNPVFGNWYTDTVDIWRMVPVRDGNLDGMERKKINQNPVPCRVYETKKEGPAIGENAARERAVEKLACDLAADIRAGDELYVIRGGNLGHANQGVRYTAGPPARYYDPVGSVSTGLAHQEVGLLRDNIIGR</sequence>
<dbReference type="EMBL" id="BK015043">
    <property type="protein sequence ID" value="DAD88595.1"/>
    <property type="molecule type" value="Genomic_DNA"/>
</dbReference>
<accession>A0A8S5N379</accession>
<evidence type="ECO:0000313" key="1">
    <source>
        <dbReference type="EMBL" id="DAD88595.1"/>
    </source>
</evidence>
<organism evidence="1">
    <name type="scientific">Myoviridae sp. ctP4M4</name>
    <dbReference type="NCBI Taxonomy" id="2826647"/>
    <lineage>
        <taxon>Viruses</taxon>
        <taxon>Duplodnaviria</taxon>
        <taxon>Heunggongvirae</taxon>
        <taxon>Uroviricota</taxon>
        <taxon>Caudoviricetes</taxon>
    </lineage>
</organism>